<keyword evidence="2" id="KW-1185">Reference proteome</keyword>
<protein>
    <submittedName>
        <fullName evidence="1">Uncharacterized protein</fullName>
    </submittedName>
</protein>
<organism evidence="1 2">
    <name type="scientific">Pleuronectes platessa</name>
    <name type="common">European plaice</name>
    <dbReference type="NCBI Taxonomy" id="8262"/>
    <lineage>
        <taxon>Eukaryota</taxon>
        <taxon>Metazoa</taxon>
        <taxon>Chordata</taxon>
        <taxon>Craniata</taxon>
        <taxon>Vertebrata</taxon>
        <taxon>Euteleostomi</taxon>
        <taxon>Actinopterygii</taxon>
        <taxon>Neopterygii</taxon>
        <taxon>Teleostei</taxon>
        <taxon>Neoteleostei</taxon>
        <taxon>Acanthomorphata</taxon>
        <taxon>Carangaria</taxon>
        <taxon>Pleuronectiformes</taxon>
        <taxon>Pleuronectoidei</taxon>
        <taxon>Pleuronectidae</taxon>
        <taxon>Pleuronectes</taxon>
    </lineage>
</organism>
<reference evidence="1" key="1">
    <citation type="submission" date="2020-03" db="EMBL/GenBank/DDBJ databases">
        <authorList>
            <person name="Weist P."/>
        </authorList>
    </citation>
    <scope>NUCLEOTIDE SEQUENCE</scope>
</reference>
<dbReference type="AlphaFoldDB" id="A0A9N7TWM9"/>
<evidence type="ECO:0000313" key="1">
    <source>
        <dbReference type="EMBL" id="CAB1420279.1"/>
    </source>
</evidence>
<dbReference type="EMBL" id="CADEAL010000446">
    <property type="protein sequence ID" value="CAB1420279.1"/>
    <property type="molecule type" value="Genomic_DNA"/>
</dbReference>
<sequence length="121" mass="12910">MATADVEFSQVAATSVSPTEIGDEECCGAFFELSSASLIDRSLGKVNEQSGGEEKATLPAKSQLVRVCPCPKSSNVAKIKQEGIGDASAVSLYIIYGTCADTGWTLLDVLMGDRDWMRNRL</sequence>
<proteinExistence type="predicted"/>
<gene>
    <name evidence="1" type="ORF">PLEPLA_LOCUS8154</name>
</gene>
<comment type="caution">
    <text evidence="1">The sequence shown here is derived from an EMBL/GenBank/DDBJ whole genome shotgun (WGS) entry which is preliminary data.</text>
</comment>
<dbReference type="Proteomes" id="UP001153269">
    <property type="component" value="Unassembled WGS sequence"/>
</dbReference>
<accession>A0A9N7TWM9</accession>
<name>A0A9N7TWM9_PLEPL</name>
<evidence type="ECO:0000313" key="2">
    <source>
        <dbReference type="Proteomes" id="UP001153269"/>
    </source>
</evidence>